<accession>A0A0D2UK54</accession>
<dbReference type="AlphaFoldDB" id="A0A0D2UK54"/>
<sequence length="75" mass="8741">MADTYFPTSNILHIFFVYSVENALPLGSQFFLLLKANQAQRKREREMHIEKRYVVFISSSKLNSSIPHSFSLKAF</sequence>
<feature type="transmembrane region" description="Helical" evidence="1">
    <location>
        <begin position="12"/>
        <end position="34"/>
    </location>
</feature>
<evidence type="ECO:0000313" key="2">
    <source>
        <dbReference type="EMBL" id="KJB56280.1"/>
    </source>
</evidence>
<evidence type="ECO:0000256" key="1">
    <source>
        <dbReference type="SAM" id="Phobius"/>
    </source>
</evidence>
<name>A0A0D2UK54_GOSRA</name>
<protein>
    <submittedName>
        <fullName evidence="2">Uncharacterized protein</fullName>
    </submittedName>
</protein>
<keyword evidence="1" id="KW-0812">Transmembrane</keyword>
<keyword evidence="1" id="KW-1133">Transmembrane helix</keyword>
<dbReference type="OMA" id="NILHIFF"/>
<dbReference type="Proteomes" id="UP000032304">
    <property type="component" value="Chromosome 9"/>
</dbReference>
<organism evidence="2 3">
    <name type="scientific">Gossypium raimondii</name>
    <name type="common">Peruvian cotton</name>
    <name type="synonym">Gossypium klotzschianum subsp. raimondii</name>
    <dbReference type="NCBI Taxonomy" id="29730"/>
    <lineage>
        <taxon>Eukaryota</taxon>
        <taxon>Viridiplantae</taxon>
        <taxon>Streptophyta</taxon>
        <taxon>Embryophyta</taxon>
        <taxon>Tracheophyta</taxon>
        <taxon>Spermatophyta</taxon>
        <taxon>Magnoliopsida</taxon>
        <taxon>eudicotyledons</taxon>
        <taxon>Gunneridae</taxon>
        <taxon>Pentapetalae</taxon>
        <taxon>rosids</taxon>
        <taxon>malvids</taxon>
        <taxon>Malvales</taxon>
        <taxon>Malvaceae</taxon>
        <taxon>Malvoideae</taxon>
        <taxon>Gossypium</taxon>
    </lineage>
</organism>
<gene>
    <name evidence="2" type="ORF">B456_009G114700</name>
</gene>
<evidence type="ECO:0000313" key="3">
    <source>
        <dbReference type="Proteomes" id="UP000032304"/>
    </source>
</evidence>
<dbReference type="EMBL" id="CM001748">
    <property type="protein sequence ID" value="KJB56280.1"/>
    <property type="molecule type" value="Genomic_DNA"/>
</dbReference>
<reference evidence="2 3" key="1">
    <citation type="journal article" date="2012" name="Nature">
        <title>Repeated polyploidization of Gossypium genomes and the evolution of spinnable cotton fibres.</title>
        <authorList>
            <person name="Paterson A.H."/>
            <person name="Wendel J.F."/>
            <person name="Gundlach H."/>
            <person name="Guo H."/>
            <person name="Jenkins J."/>
            <person name="Jin D."/>
            <person name="Llewellyn D."/>
            <person name="Showmaker K.C."/>
            <person name="Shu S."/>
            <person name="Udall J."/>
            <person name="Yoo M.J."/>
            <person name="Byers R."/>
            <person name="Chen W."/>
            <person name="Doron-Faigenboim A."/>
            <person name="Duke M.V."/>
            <person name="Gong L."/>
            <person name="Grimwood J."/>
            <person name="Grover C."/>
            <person name="Grupp K."/>
            <person name="Hu G."/>
            <person name="Lee T.H."/>
            <person name="Li J."/>
            <person name="Lin L."/>
            <person name="Liu T."/>
            <person name="Marler B.S."/>
            <person name="Page J.T."/>
            <person name="Roberts A.W."/>
            <person name="Romanel E."/>
            <person name="Sanders W.S."/>
            <person name="Szadkowski E."/>
            <person name="Tan X."/>
            <person name="Tang H."/>
            <person name="Xu C."/>
            <person name="Wang J."/>
            <person name="Wang Z."/>
            <person name="Zhang D."/>
            <person name="Zhang L."/>
            <person name="Ashrafi H."/>
            <person name="Bedon F."/>
            <person name="Bowers J.E."/>
            <person name="Brubaker C.L."/>
            <person name="Chee P.W."/>
            <person name="Das S."/>
            <person name="Gingle A.R."/>
            <person name="Haigler C.H."/>
            <person name="Harker D."/>
            <person name="Hoffmann L.V."/>
            <person name="Hovav R."/>
            <person name="Jones D.C."/>
            <person name="Lemke C."/>
            <person name="Mansoor S."/>
            <person name="ur Rahman M."/>
            <person name="Rainville L.N."/>
            <person name="Rambani A."/>
            <person name="Reddy U.K."/>
            <person name="Rong J.K."/>
            <person name="Saranga Y."/>
            <person name="Scheffler B.E."/>
            <person name="Scheffler J.A."/>
            <person name="Stelly D.M."/>
            <person name="Triplett B.A."/>
            <person name="Van Deynze A."/>
            <person name="Vaslin M.F."/>
            <person name="Waghmare V.N."/>
            <person name="Walford S.A."/>
            <person name="Wright R.J."/>
            <person name="Zaki E.A."/>
            <person name="Zhang T."/>
            <person name="Dennis E.S."/>
            <person name="Mayer K.F."/>
            <person name="Peterson D.G."/>
            <person name="Rokhsar D.S."/>
            <person name="Wang X."/>
            <person name="Schmutz J."/>
        </authorList>
    </citation>
    <scope>NUCLEOTIDE SEQUENCE [LARGE SCALE GENOMIC DNA]</scope>
</reference>
<keyword evidence="3" id="KW-1185">Reference proteome</keyword>
<keyword evidence="1" id="KW-0472">Membrane</keyword>
<dbReference type="Gramene" id="KJB56280">
    <property type="protein sequence ID" value="KJB56280"/>
    <property type="gene ID" value="B456_009G114700"/>
</dbReference>
<proteinExistence type="predicted"/>